<dbReference type="InterPro" id="IPR057326">
    <property type="entry name" value="KR_dom"/>
</dbReference>
<dbReference type="SUPFAM" id="SSF51735">
    <property type="entry name" value="NAD(P)-binding Rossmann-fold domains"/>
    <property type="match status" value="1"/>
</dbReference>
<dbReference type="InterPro" id="IPR002347">
    <property type="entry name" value="SDR_fam"/>
</dbReference>
<dbReference type="InterPro" id="IPR020904">
    <property type="entry name" value="Sc_DH/Rdtase_CS"/>
</dbReference>
<protein>
    <submittedName>
        <fullName evidence="4">Oxidoreductase</fullName>
    </submittedName>
</protein>
<dbReference type="SMART" id="SM00822">
    <property type="entry name" value="PKS_KR"/>
    <property type="match status" value="1"/>
</dbReference>
<dbReference type="AlphaFoldDB" id="A0A1E8Q1Z5"/>
<dbReference type="RefSeq" id="WP_070354462.1">
    <property type="nucleotide sequence ID" value="NZ_CP043474.1"/>
</dbReference>
<organism evidence="4 5">
    <name type="scientific">Mycolicibacterium grossiae</name>
    <dbReference type="NCBI Taxonomy" id="1552759"/>
    <lineage>
        <taxon>Bacteria</taxon>
        <taxon>Bacillati</taxon>
        <taxon>Actinomycetota</taxon>
        <taxon>Actinomycetes</taxon>
        <taxon>Mycobacteriales</taxon>
        <taxon>Mycobacteriaceae</taxon>
        <taxon>Mycolicibacterium</taxon>
    </lineage>
</organism>
<evidence type="ECO:0000259" key="3">
    <source>
        <dbReference type="SMART" id="SM00822"/>
    </source>
</evidence>
<reference evidence="4 5" key="1">
    <citation type="submission" date="2016-09" db="EMBL/GenBank/DDBJ databases">
        <title>genome sequence of Mycobacterium sp. 739 SCH.</title>
        <authorList>
            <person name="Greninger A.L."/>
            <person name="Qin X."/>
            <person name="Jerome K."/>
            <person name="Vora S."/>
            <person name="Quinn K."/>
        </authorList>
    </citation>
    <scope>NUCLEOTIDE SEQUENCE [LARGE SCALE GENOMIC DNA]</scope>
    <source>
        <strain evidence="4 5">SCH</strain>
    </source>
</reference>
<accession>A0A1E8Q1Z5</accession>
<dbReference type="Pfam" id="PF00106">
    <property type="entry name" value="adh_short"/>
    <property type="match status" value="1"/>
</dbReference>
<comment type="similarity">
    <text evidence="1">Belongs to the short-chain dehydrogenases/reductases (SDR) family.</text>
</comment>
<evidence type="ECO:0000256" key="2">
    <source>
        <dbReference type="ARBA" id="ARBA00023002"/>
    </source>
</evidence>
<evidence type="ECO:0000313" key="5">
    <source>
        <dbReference type="Proteomes" id="UP000178953"/>
    </source>
</evidence>
<dbReference type="PROSITE" id="PS00061">
    <property type="entry name" value="ADH_SHORT"/>
    <property type="match status" value="1"/>
</dbReference>
<comment type="caution">
    <text evidence="4">The sequence shown here is derived from an EMBL/GenBank/DDBJ whole genome shotgun (WGS) entry which is preliminary data.</text>
</comment>
<dbReference type="EMBL" id="MCHX01000041">
    <property type="protein sequence ID" value="OFJ52396.1"/>
    <property type="molecule type" value="Genomic_DNA"/>
</dbReference>
<dbReference type="CDD" id="cd05233">
    <property type="entry name" value="SDR_c"/>
    <property type="match status" value="1"/>
</dbReference>
<keyword evidence="2" id="KW-0560">Oxidoreductase</keyword>
<name>A0A1E8Q1Z5_9MYCO</name>
<feature type="domain" description="Ketoreductase" evidence="3">
    <location>
        <begin position="5"/>
        <end position="183"/>
    </location>
</feature>
<dbReference type="PANTHER" id="PTHR44196">
    <property type="entry name" value="DEHYDROGENASE/REDUCTASE SDR FAMILY MEMBER 7B"/>
    <property type="match status" value="1"/>
</dbReference>
<sequence length="263" mass="27568">MVDTGLAVVTGASSGIGRELAHLLAADGYDLVIAADDAALDDAAADLARHGTEVRPVRVDLREPGSVWDVYDAAGAGGRAVDVAALNAGTGRAGRFVDDRLDADLRIVDVNVRSTVALAKLLLRDMARRDAGRVLVTSSLVAMMPGSYQSMYNASKAFLQSFTEALHDEFRGTGVTVTALLPGATDTEFFRRVGMLDTPLARLPVKDDPAHVAKQGYDALLRGDAKVVASSPISKATGAVARVLPDSVKAVANRLLVTPFGSR</sequence>
<dbReference type="PANTHER" id="PTHR44196:SF1">
    <property type="entry name" value="DEHYDROGENASE_REDUCTASE SDR FAMILY MEMBER 7B"/>
    <property type="match status" value="1"/>
</dbReference>
<dbReference type="Gene3D" id="3.40.50.720">
    <property type="entry name" value="NAD(P)-binding Rossmann-like Domain"/>
    <property type="match status" value="1"/>
</dbReference>
<evidence type="ECO:0000256" key="1">
    <source>
        <dbReference type="ARBA" id="ARBA00006484"/>
    </source>
</evidence>
<gene>
    <name evidence="4" type="ORF">BEL07_17840</name>
</gene>
<dbReference type="GO" id="GO:0016491">
    <property type="term" value="F:oxidoreductase activity"/>
    <property type="evidence" value="ECO:0007669"/>
    <property type="project" value="UniProtKB-KW"/>
</dbReference>
<dbReference type="OrthoDB" id="9797538at2"/>
<dbReference type="GO" id="GO:0016020">
    <property type="term" value="C:membrane"/>
    <property type="evidence" value="ECO:0007669"/>
    <property type="project" value="TreeGrafter"/>
</dbReference>
<dbReference type="Proteomes" id="UP000178953">
    <property type="component" value="Unassembled WGS sequence"/>
</dbReference>
<dbReference type="PRINTS" id="PR00081">
    <property type="entry name" value="GDHRDH"/>
</dbReference>
<dbReference type="InterPro" id="IPR036291">
    <property type="entry name" value="NAD(P)-bd_dom_sf"/>
</dbReference>
<proteinExistence type="inferred from homology"/>
<keyword evidence="5" id="KW-1185">Reference proteome</keyword>
<evidence type="ECO:0000313" key="4">
    <source>
        <dbReference type="EMBL" id="OFJ52396.1"/>
    </source>
</evidence>